<dbReference type="PIRSF" id="PIRSF000196">
    <property type="entry name" value="Pro_dehydrog"/>
    <property type="match status" value="1"/>
</dbReference>
<evidence type="ECO:0000256" key="6">
    <source>
        <dbReference type="ARBA" id="ARBA00023002"/>
    </source>
</evidence>
<dbReference type="EMBL" id="BORQ01000004">
    <property type="protein sequence ID" value="GIO32597.1"/>
    <property type="molecule type" value="Genomic_DNA"/>
</dbReference>
<dbReference type="EC" id="1.5.5.2" evidence="2"/>
<dbReference type="InterPro" id="IPR008219">
    <property type="entry name" value="PRODH_bac_arc"/>
</dbReference>
<comment type="catalytic activity">
    <reaction evidence="8">
        <text>L-proline + a quinone = (S)-1-pyrroline-5-carboxylate + a quinol + H(+)</text>
        <dbReference type="Rhea" id="RHEA:23784"/>
        <dbReference type="ChEBI" id="CHEBI:15378"/>
        <dbReference type="ChEBI" id="CHEBI:17388"/>
        <dbReference type="ChEBI" id="CHEBI:24646"/>
        <dbReference type="ChEBI" id="CHEBI:60039"/>
        <dbReference type="ChEBI" id="CHEBI:132124"/>
        <dbReference type="EC" id="1.5.5.2"/>
    </reaction>
</comment>
<proteinExistence type="predicted"/>
<dbReference type="GO" id="GO:0010133">
    <property type="term" value="P:L-proline catabolic process to L-glutamate"/>
    <property type="evidence" value="ECO:0007669"/>
    <property type="project" value="InterPro"/>
</dbReference>
<evidence type="ECO:0000256" key="9">
    <source>
        <dbReference type="PIRSR" id="PIRSR000196-2"/>
    </source>
</evidence>
<feature type="binding site" evidence="9">
    <location>
        <begin position="194"/>
        <end position="196"/>
    </location>
    <ligand>
        <name>FAD</name>
        <dbReference type="ChEBI" id="CHEBI:57692"/>
    </ligand>
</feature>
<dbReference type="GO" id="GO:0004657">
    <property type="term" value="F:proline dehydrogenase activity"/>
    <property type="evidence" value="ECO:0007669"/>
    <property type="project" value="UniProtKB-EC"/>
</dbReference>
<keyword evidence="6" id="KW-0560">Oxidoreductase</keyword>
<dbReference type="Pfam" id="PF01619">
    <property type="entry name" value="Pro_dh"/>
    <property type="match status" value="1"/>
</dbReference>
<dbReference type="Gene3D" id="3.20.20.220">
    <property type="match status" value="1"/>
</dbReference>
<dbReference type="RefSeq" id="WP_160039500.1">
    <property type="nucleotide sequence ID" value="NZ_BORQ01000004.1"/>
</dbReference>
<dbReference type="Proteomes" id="UP000679779">
    <property type="component" value="Unassembled WGS sequence"/>
</dbReference>
<organism evidence="11 12">
    <name type="scientific">Paenibacillus albilobatus</name>
    <dbReference type="NCBI Taxonomy" id="2716884"/>
    <lineage>
        <taxon>Bacteria</taxon>
        <taxon>Bacillati</taxon>
        <taxon>Bacillota</taxon>
        <taxon>Bacilli</taxon>
        <taxon>Bacillales</taxon>
        <taxon>Paenibacillaceae</taxon>
        <taxon>Paenibacillus</taxon>
    </lineage>
</organism>
<keyword evidence="3" id="KW-0285">Flavoprotein</keyword>
<protein>
    <recommendedName>
        <fullName evidence="2">proline dehydrogenase</fullName>
        <ecNumber evidence="2">1.5.5.2</ecNumber>
    </recommendedName>
</protein>
<sequence>MNHEPDWERRLADALKSVARRSDVKSFVEQTPWLYQLLRRAARQYVAGEERRDGLDAAGKLADMGYRTSLEYIGENTMDRAVCQAAAEELKTIIRELNGAGDRVCFDLSHIGLSVDTDLAYRLLTELAEEAMRVEAELLISMEESAKTDRILDVYRQAASRYPNIGITLQAHLHRTRQDLADLSHSPRRIRIVKGAFREPEGQALPRSAALNDRYLELVHDAIRQGHHVSIATHDEQIINEAIRRGWLDAGNAEFDMLYGFRPGLAAKLRAAGFPVRIYITYGQEWFLYLCHRIAEYPPHLYRAVADMAGGEAADPCLAYELQTQ</sequence>
<feature type="binding site" evidence="9">
    <location>
        <position position="142"/>
    </location>
    <ligand>
        <name>FAD</name>
        <dbReference type="ChEBI" id="CHEBI:57692"/>
    </ligand>
</feature>
<feature type="domain" description="Proline dehydrogenase" evidence="10">
    <location>
        <begin position="57"/>
        <end position="296"/>
    </location>
</feature>
<dbReference type="SUPFAM" id="SSF51730">
    <property type="entry name" value="FAD-linked oxidoreductase"/>
    <property type="match status" value="1"/>
</dbReference>
<evidence type="ECO:0000256" key="2">
    <source>
        <dbReference type="ARBA" id="ARBA00012695"/>
    </source>
</evidence>
<name>A0A919XGW0_9BACL</name>
<comment type="cofactor">
    <cofactor evidence="9">
        <name>FAD</name>
        <dbReference type="ChEBI" id="CHEBI:57692"/>
    </cofactor>
    <text evidence="9">Binds 1 FAD per subunit.</text>
</comment>
<feature type="binding site" evidence="9">
    <location>
        <position position="170"/>
    </location>
    <ligand>
        <name>FAD</name>
        <dbReference type="ChEBI" id="CHEBI:57692"/>
    </ligand>
</feature>
<dbReference type="InterPro" id="IPR029041">
    <property type="entry name" value="FAD-linked_oxidoreductase-like"/>
</dbReference>
<dbReference type="PANTHER" id="PTHR13914:SF0">
    <property type="entry name" value="PROLINE DEHYDROGENASE 1, MITOCHONDRIAL"/>
    <property type="match status" value="1"/>
</dbReference>
<evidence type="ECO:0000256" key="3">
    <source>
        <dbReference type="ARBA" id="ARBA00022630"/>
    </source>
</evidence>
<keyword evidence="4 9" id="KW-0547">Nucleotide-binding</keyword>
<evidence type="ECO:0000256" key="8">
    <source>
        <dbReference type="ARBA" id="ARBA00048779"/>
    </source>
</evidence>
<evidence type="ECO:0000313" key="12">
    <source>
        <dbReference type="Proteomes" id="UP000679779"/>
    </source>
</evidence>
<evidence type="ECO:0000256" key="7">
    <source>
        <dbReference type="ARBA" id="ARBA00023062"/>
    </source>
</evidence>
<keyword evidence="7" id="KW-0642">Proline metabolism</keyword>
<dbReference type="InterPro" id="IPR002872">
    <property type="entry name" value="Proline_DH_dom"/>
</dbReference>
<evidence type="ECO:0000256" key="1">
    <source>
        <dbReference type="ARBA" id="ARBA00004739"/>
    </source>
</evidence>
<reference evidence="11" key="1">
    <citation type="submission" date="2021-03" db="EMBL/GenBank/DDBJ databases">
        <title>Antimicrobial resistance genes in bacteria isolated from Japanese honey, and their potential for conferring macrolide and lincosamide resistance in the American foulbrood pathogen Paenibacillus larvae.</title>
        <authorList>
            <person name="Okamoto M."/>
            <person name="Kumagai M."/>
            <person name="Kanamori H."/>
            <person name="Takamatsu D."/>
        </authorList>
    </citation>
    <scope>NUCLEOTIDE SEQUENCE</scope>
    <source>
        <strain evidence="11">J2TS6</strain>
    </source>
</reference>
<accession>A0A919XGW0</accession>
<keyword evidence="12" id="KW-1185">Reference proteome</keyword>
<evidence type="ECO:0000259" key="10">
    <source>
        <dbReference type="Pfam" id="PF01619"/>
    </source>
</evidence>
<evidence type="ECO:0000256" key="4">
    <source>
        <dbReference type="ARBA" id="ARBA00022741"/>
    </source>
</evidence>
<comment type="caution">
    <text evidence="11">The sequence shown here is derived from an EMBL/GenBank/DDBJ whole genome shotgun (WGS) entry which is preliminary data.</text>
</comment>
<evidence type="ECO:0000256" key="5">
    <source>
        <dbReference type="ARBA" id="ARBA00022827"/>
    </source>
</evidence>
<dbReference type="InterPro" id="IPR015659">
    <property type="entry name" value="Proline_oxidase"/>
</dbReference>
<dbReference type="GO" id="GO:0000166">
    <property type="term" value="F:nucleotide binding"/>
    <property type="evidence" value="ECO:0007669"/>
    <property type="project" value="UniProtKB-KW"/>
</dbReference>
<feature type="binding site" evidence="9">
    <location>
        <begin position="233"/>
        <end position="234"/>
    </location>
    <ligand>
        <name>FAD</name>
        <dbReference type="ChEBI" id="CHEBI:57692"/>
    </ligand>
</feature>
<dbReference type="PANTHER" id="PTHR13914">
    <property type="entry name" value="PROLINE OXIDASE"/>
    <property type="match status" value="1"/>
</dbReference>
<comment type="pathway">
    <text evidence="1">Amino-acid degradation; L-proline degradation into L-glutamate; L-glutamate from L-proline: step 1/2.</text>
</comment>
<gene>
    <name evidence="11" type="ORF">J2TS6_37380</name>
</gene>
<evidence type="ECO:0000313" key="11">
    <source>
        <dbReference type="EMBL" id="GIO32597.1"/>
    </source>
</evidence>
<keyword evidence="5 9" id="KW-0274">FAD</keyword>
<dbReference type="AlphaFoldDB" id="A0A919XGW0"/>